<gene>
    <name evidence="1" type="ORF">RUM43_010596</name>
</gene>
<dbReference type="EMBL" id="JAWJWE010000004">
    <property type="protein sequence ID" value="KAK6636932.1"/>
    <property type="molecule type" value="Genomic_DNA"/>
</dbReference>
<evidence type="ECO:0000313" key="2">
    <source>
        <dbReference type="Proteomes" id="UP001372834"/>
    </source>
</evidence>
<dbReference type="AlphaFoldDB" id="A0AAN8PL28"/>
<sequence>REKLGGASQCDRQAHAAFFQVGKSPGDSNRRQLLSFLIGGAINSGFLIGRIYVKDGRSPVHGELAVLVESSSSCSGCIRLLTASLETCTPLVRGPCGFKRFNFWFFDSR</sequence>
<reference evidence="1 2" key="1">
    <citation type="submission" date="2023-10" db="EMBL/GenBank/DDBJ databases">
        <title>Genomes of two closely related lineages of the louse Polyplax serrata with different host specificities.</title>
        <authorList>
            <person name="Martinu J."/>
            <person name="Tarabai H."/>
            <person name="Stefka J."/>
            <person name="Hypsa V."/>
        </authorList>
    </citation>
    <scope>NUCLEOTIDE SEQUENCE [LARGE SCALE GENOMIC DNA]</scope>
    <source>
        <strain evidence="1">HR10_N</strain>
    </source>
</reference>
<proteinExistence type="predicted"/>
<organism evidence="1 2">
    <name type="scientific">Polyplax serrata</name>
    <name type="common">Common mouse louse</name>
    <dbReference type="NCBI Taxonomy" id="468196"/>
    <lineage>
        <taxon>Eukaryota</taxon>
        <taxon>Metazoa</taxon>
        <taxon>Ecdysozoa</taxon>
        <taxon>Arthropoda</taxon>
        <taxon>Hexapoda</taxon>
        <taxon>Insecta</taxon>
        <taxon>Pterygota</taxon>
        <taxon>Neoptera</taxon>
        <taxon>Paraneoptera</taxon>
        <taxon>Psocodea</taxon>
        <taxon>Troctomorpha</taxon>
        <taxon>Phthiraptera</taxon>
        <taxon>Anoplura</taxon>
        <taxon>Polyplacidae</taxon>
        <taxon>Polyplax</taxon>
    </lineage>
</organism>
<evidence type="ECO:0000313" key="1">
    <source>
        <dbReference type="EMBL" id="KAK6636932.1"/>
    </source>
</evidence>
<comment type="caution">
    <text evidence="1">The sequence shown here is derived from an EMBL/GenBank/DDBJ whole genome shotgun (WGS) entry which is preliminary data.</text>
</comment>
<feature type="non-terminal residue" evidence="1">
    <location>
        <position position="1"/>
    </location>
</feature>
<name>A0AAN8PL28_POLSC</name>
<protein>
    <submittedName>
        <fullName evidence="1">Uncharacterized protein</fullName>
    </submittedName>
</protein>
<dbReference type="Proteomes" id="UP001372834">
    <property type="component" value="Unassembled WGS sequence"/>
</dbReference>
<accession>A0AAN8PL28</accession>